<dbReference type="PANTHER" id="PTHR11348">
    <property type="entry name" value="CONNECTIVE TISSUE GROWTH FACTOR-RELATED"/>
    <property type="match status" value="1"/>
</dbReference>
<keyword evidence="2" id="KW-1185">Reference proteome</keyword>
<dbReference type="InterPro" id="IPR050941">
    <property type="entry name" value="CCN"/>
</dbReference>
<reference evidence="3" key="1">
    <citation type="submission" date="2025-08" db="UniProtKB">
        <authorList>
            <consortium name="RefSeq"/>
        </authorList>
    </citation>
    <scope>IDENTIFICATION</scope>
    <source>
        <tissue evidence="3">Whole Larva</tissue>
    </source>
</reference>
<accession>A0ABM1M6V9</accession>
<evidence type="ECO:0000313" key="2">
    <source>
        <dbReference type="Proteomes" id="UP000695000"/>
    </source>
</evidence>
<keyword evidence="1" id="KW-0732">Signal</keyword>
<feature type="non-terminal residue" evidence="3">
    <location>
        <position position="1"/>
    </location>
</feature>
<dbReference type="Proteomes" id="UP000695000">
    <property type="component" value="Unplaced"/>
</dbReference>
<proteinExistence type="predicted"/>
<evidence type="ECO:0000256" key="1">
    <source>
        <dbReference type="ARBA" id="ARBA00022729"/>
    </source>
</evidence>
<evidence type="ECO:0000313" key="3">
    <source>
        <dbReference type="RefSeq" id="XP_017770309.1"/>
    </source>
</evidence>
<dbReference type="GeneID" id="108558033"/>
<organism evidence="2 3">
    <name type="scientific">Nicrophorus vespilloides</name>
    <name type="common">Boreal carrion beetle</name>
    <dbReference type="NCBI Taxonomy" id="110193"/>
    <lineage>
        <taxon>Eukaryota</taxon>
        <taxon>Metazoa</taxon>
        <taxon>Ecdysozoa</taxon>
        <taxon>Arthropoda</taxon>
        <taxon>Hexapoda</taxon>
        <taxon>Insecta</taxon>
        <taxon>Pterygota</taxon>
        <taxon>Neoptera</taxon>
        <taxon>Endopterygota</taxon>
        <taxon>Coleoptera</taxon>
        <taxon>Polyphaga</taxon>
        <taxon>Staphyliniformia</taxon>
        <taxon>Silphidae</taxon>
        <taxon>Nicrophorinae</taxon>
        <taxon>Nicrophorus</taxon>
    </lineage>
</organism>
<protein>
    <submittedName>
        <fullName evidence="3">Protein CYR61-like</fullName>
    </submittedName>
</protein>
<gene>
    <name evidence="3" type="primary">LOC108558033</name>
</gene>
<dbReference type="PANTHER" id="PTHR11348:SF17">
    <property type="entry name" value="CCN"/>
    <property type="match status" value="1"/>
</dbReference>
<sequence length="135" mass="15088">CVFFVDLLQRGHECKATHRLTVGVHLRFGPCVSKKRYRPKFCGHCELPGSYCRPLLSTTVKVDFVCATPTPDDTESVDDLLPEFLEPGRDLWTEEHPPEDGIVVSTSVQWVLKCSCDTNAPTALLHRVHRTAASP</sequence>
<name>A0ABM1M6V9_NICVS</name>
<dbReference type="RefSeq" id="XP_017770309.1">
    <property type="nucleotide sequence ID" value="XM_017914820.1"/>
</dbReference>